<dbReference type="Gramene" id="Mp6g12010.1">
    <property type="protein sequence ID" value="Mp6g12010.1.cds"/>
    <property type="gene ID" value="Mp6g12010"/>
</dbReference>
<proteinExistence type="predicted"/>
<accession>A0A2R6W7E1</accession>
<reference evidence="4" key="1">
    <citation type="journal article" date="2017" name="Cell">
        <title>Insights into land plant evolution garnered from the Marchantia polymorpha genome.</title>
        <authorList>
            <person name="Bowman J.L."/>
            <person name="Kohchi T."/>
            <person name="Yamato K.T."/>
            <person name="Jenkins J."/>
            <person name="Shu S."/>
            <person name="Ishizaki K."/>
            <person name="Yamaoka S."/>
            <person name="Nishihama R."/>
            <person name="Nakamura Y."/>
            <person name="Berger F."/>
            <person name="Adam C."/>
            <person name="Aki S.S."/>
            <person name="Althoff F."/>
            <person name="Araki T."/>
            <person name="Arteaga-Vazquez M.A."/>
            <person name="Balasubrmanian S."/>
            <person name="Barry K."/>
            <person name="Bauer D."/>
            <person name="Boehm C.R."/>
            <person name="Briginshaw L."/>
            <person name="Caballero-Perez J."/>
            <person name="Catarino B."/>
            <person name="Chen F."/>
            <person name="Chiyoda S."/>
            <person name="Chovatia M."/>
            <person name="Davies K.M."/>
            <person name="Delmans M."/>
            <person name="Demura T."/>
            <person name="Dierschke T."/>
            <person name="Dolan L."/>
            <person name="Dorantes-Acosta A.E."/>
            <person name="Eklund D.M."/>
            <person name="Florent S.N."/>
            <person name="Flores-Sandoval E."/>
            <person name="Fujiyama A."/>
            <person name="Fukuzawa H."/>
            <person name="Galik B."/>
            <person name="Grimanelli D."/>
            <person name="Grimwood J."/>
            <person name="Grossniklaus U."/>
            <person name="Hamada T."/>
            <person name="Haseloff J."/>
            <person name="Hetherington A.J."/>
            <person name="Higo A."/>
            <person name="Hirakawa Y."/>
            <person name="Hundley H.N."/>
            <person name="Ikeda Y."/>
            <person name="Inoue K."/>
            <person name="Inoue S.I."/>
            <person name="Ishida S."/>
            <person name="Jia Q."/>
            <person name="Kakita M."/>
            <person name="Kanazawa T."/>
            <person name="Kawai Y."/>
            <person name="Kawashima T."/>
            <person name="Kennedy M."/>
            <person name="Kinose K."/>
            <person name="Kinoshita T."/>
            <person name="Kohara Y."/>
            <person name="Koide E."/>
            <person name="Komatsu K."/>
            <person name="Kopischke S."/>
            <person name="Kubo M."/>
            <person name="Kyozuka J."/>
            <person name="Lagercrantz U."/>
            <person name="Lin S.S."/>
            <person name="Lindquist E."/>
            <person name="Lipzen A.M."/>
            <person name="Lu C.W."/>
            <person name="De Luna E."/>
            <person name="Martienssen R.A."/>
            <person name="Minamino N."/>
            <person name="Mizutani M."/>
            <person name="Mizutani M."/>
            <person name="Mochizuki N."/>
            <person name="Monte I."/>
            <person name="Mosher R."/>
            <person name="Nagasaki H."/>
            <person name="Nakagami H."/>
            <person name="Naramoto S."/>
            <person name="Nishitani K."/>
            <person name="Ohtani M."/>
            <person name="Okamoto T."/>
            <person name="Okumura M."/>
            <person name="Phillips J."/>
            <person name="Pollak B."/>
            <person name="Reinders A."/>
            <person name="Rovekamp M."/>
            <person name="Sano R."/>
            <person name="Sawa S."/>
            <person name="Schmid M.W."/>
            <person name="Shirakawa M."/>
            <person name="Solano R."/>
            <person name="Spunde A."/>
            <person name="Suetsugu N."/>
            <person name="Sugano S."/>
            <person name="Sugiyama A."/>
            <person name="Sun R."/>
            <person name="Suzuki Y."/>
            <person name="Takenaka M."/>
            <person name="Takezawa D."/>
            <person name="Tomogane H."/>
            <person name="Tsuzuki M."/>
            <person name="Ueda T."/>
            <person name="Umeda M."/>
            <person name="Ward J.M."/>
            <person name="Watanabe Y."/>
            <person name="Yazaki K."/>
            <person name="Yokoyama R."/>
            <person name="Yoshitake Y."/>
            <person name="Yotsui I."/>
            <person name="Zachgo S."/>
            <person name="Schmutz J."/>
        </authorList>
    </citation>
    <scope>NUCLEOTIDE SEQUENCE [LARGE SCALE GENOMIC DNA]</scope>
    <source>
        <strain evidence="4">Tak-1</strain>
    </source>
</reference>
<dbReference type="Proteomes" id="UP000244005">
    <property type="component" value="Unassembled WGS sequence"/>
</dbReference>
<dbReference type="PANTHER" id="PTHR35323:SF2">
    <property type="entry name" value="SAP DOMAIN-CONTAINING PROTEIN"/>
    <property type="match status" value="1"/>
</dbReference>
<dbReference type="InterPro" id="IPR003034">
    <property type="entry name" value="SAP_dom"/>
</dbReference>
<organism evidence="3 4">
    <name type="scientific">Marchantia polymorpha</name>
    <name type="common">Common liverwort</name>
    <name type="synonym">Marchantia aquatica</name>
    <dbReference type="NCBI Taxonomy" id="3197"/>
    <lineage>
        <taxon>Eukaryota</taxon>
        <taxon>Viridiplantae</taxon>
        <taxon>Streptophyta</taxon>
        <taxon>Embryophyta</taxon>
        <taxon>Marchantiophyta</taxon>
        <taxon>Marchantiopsida</taxon>
        <taxon>Marchantiidae</taxon>
        <taxon>Marchantiales</taxon>
        <taxon>Marchantiaceae</taxon>
        <taxon>Marchantia</taxon>
    </lineage>
</organism>
<keyword evidence="4" id="KW-1185">Reference proteome</keyword>
<evidence type="ECO:0000256" key="1">
    <source>
        <dbReference type="SAM" id="MobiDB-lite"/>
    </source>
</evidence>
<dbReference type="Pfam" id="PF24766">
    <property type="entry name" value="DUF7699"/>
    <property type="match status" value="1"/>
</dbReference>
<dbReference type="SUPFAM" id="SSF68906">
    <property type="entry name" value="SAP domain"/>
    <property type="match status" value="1"/>
</dbReference>
<evidence type="ECO:0000313" key="3">
    <source>
        <dbReference type="EMBL" id="PTQ29753.1"/>
    </source>
</evidence>
<feature type="domain" description="SAP" evidence="2">
    <location>
        <begin position="132"/>
        <end position="166"/>
    </location>
</feature>
<evidence type="ECO:0000313" key="4">
    <source>
        <dbReference type="Proteomes" id="UP000244005"/>
    </source>
</evidence>
<feature type="region of interest" description="Disordered" evidence="1">
    <location>
        <begin position="55"/>
        <end position="111"/>
    </location>
</feature>
<dbReference type="AlphaFoldDB" id="A0A2R6W7E1"/>
<dbReference type="InterPro" id="IPR036361">
    <property type="entry name" value="SAP_dom_sf"/>
</dbReference>
<evidence type="ECO:0000259" key="2">
    <source>
        <dbReference type="PROSITE" id="PS50800"/>
    </source>
</evidence>
<dbReference type="OrthoDB" id="690722at2759"/>
<gene>
    <name evidence="3" type="ORF">MARPO_0135s0035</name>
</gene>
<sequence length="664" mass="73905">MITRQKATLLQALVQSGPKVVTANGVKAKIAEAERVETFSDRELVHGMQVINLSSDSEQYDDCSQGESDSDYNHDSEEEASVMDLSSDDELTTEKDEEKDEESEVAQAKTSDSINSLVAQEVLQIIKDGDESKKLTLDNCRSYLRHHGMRISGNKPVLIDRIKQHMELKQGPLEKYRPATFTINCTGDVCKGDVVKFKRKVYKAGKPRKGAEAIGEHLVVGRVVKESYGEKKQQHTFTVEVLWSAGYKPLPPMRQLLVKGRNLYKLRTYRQKWEDESLRKTSLDEKHERGAAARSIRRDKLKASGRPKAATGTQKQLPNPYVAMGVSGNPQPHLLGGRGEPSQQGSFPKVPMVHEQRYFPPRKETVPRHTYSNSSRVDSHQPHVHAPVILPGQRDARLKNNIPSGLDEYEHHNNPPAGVAGRRYVEPKNTTPSEVGRRIDGYQQHNNPRAGVADRRDIGPNYNIPSDVARRVDGYQHHSNPPAGVAGRSDSRLHHSNHSGLGRGVYGYYYYDGPPVGVGGRRDDNPSLVERRGDGFHHYNGPPVGAGRRDAGLIHSNTSVGKRRFDGYHHHNCPPSGGGGLNHNNPSLVERRVDGFHQYTTAHVGLKENVPIGLQFPQPLQPPKRTQVSCPTAGCKNYGSKVCTYGVCLKCCKQQGRICKRPKH</sequence>
<feature type="region of interest" description="Disordered" evidence="1">
    <location>
        <begin position="275"/>
        <end position="321"/>
    </location>
</feature>
<protein>
    <recommendedName>
        <fullName evidence="2">SAP domain-containing protein</fullName>
    </recommendedName>
</protein>
<dbReference type="EMBL" id="KZ772807">
    <property type="protein sequence ID" value="PTQ29753.1"/>
    <property type="molecule type" value="Genomic_DNA"/>
</dbReference>
<dbReference type="InterPro" id="IPR056116">
    <property type="entry name" value="DUF7699"/>
</dbReference>
<name>A0A2R6W7E1_MARPO</name>
<feature type="region of interest" description="Disordered" evidence="1">
    <location>
        <begin position="405"/>
        <end position="460"/>
    </location>
</feature>
<dbReference type="PROSITE" id="PS50800">
    <property type="entry name" value="SAP"/>
    <property type="match status" value="1"/>
</dbReference>
<feature type="compositionally biased region" description="Basic and acidic residues" evidence="1">
    <location>
        <begin position="275"/>
        <end position="302"/>
    </location>
</feature>
<dbReference type="Pfam" id="PF02037">
    <property type="entry name" value="SAP"/>
    <property type="match status" value="1"/>
</dbReference>
<feature type="compositionally biased region" description="Acidic residues" evidence="1">
    <location>
        <begin position="76"/>
        <end position="104"/>
    </location>
</feature>
<dbReference type="PANTHER" id="PTHR35323">
    <property type="entry name" value="SAP DOMAIN-CONTAINING PROTEIN"/>
    <property type="match status" value="1"/>
</dbReference>